<keyword evidence="6 7" id="KW-0539">Nucleus</keyword>
<comment type="similarity">
    <text evidence="7">Belongs to the nucleoporin Nup84/Nup107 family.</text>
</comment>
<dbReference type="Proteomes" id="UP000195602">
    <property type="component" value="Unassembled WGS sequence"/>
</dbReference>
<evidence type="ECO:0000256" key="4">
    <source>
        <dbReference type="ARBA" id="ARBA00023010"/>
    </source>
</evidence>
<evidence type="ECO:0000313" key="8">
    <source>
        <dbReference type="EMBL" id="OVF10846.1"/>
    </source>
</evidence>
<dbReference type="Gene3D" id="1.10.3450.20">
    <property type="match status" value="1"/>
</dbReference>
<evidence type="ECO:0000256" key="1">
    <source>
        <dbReference type="ARBA" id="ARBA00022448"/>
    </source>
</evidence>
<keyword evidence="2" id="KW-0509">mRNA transport</keyword>
<dbReference type="AlphaFoldDB" id="A0AA91T426"/>
<dbReference type="Pfam" id="PF04121">
    <property type="entry name" value="Nup84_Nup100"/>
    <property type="match status" value="1"/>
</dbReference>
<dbReference type="EMBL" id="LYUB02000001">
    <property type="protein sequence ID" value="OVF10846.1"/>
    <property type="molecule type" value="Genomic_DNA"/>
</dbReference>
<keyword evidence="7" id="KW-0472">Membrane</keyword>
<evidence type="ECO:0000256" key="3">
    <source>
        <dbReference type="ARBA" id="ARBA00022927"/>
    </source>
</evidence>
<dbReference type="GO" id="GO:0006406">
    <property type="term" value="P:mRNA export from nucleus"/>
    <property type="evidence" value="ECO:0007669"/>
    <property type="project" value="TreeGrafter"/>
</dbReference>
<keyword evidence="5 7" id="KW-0906">Nuclear pore complex</keyword>
<dbReference type="GO" id="GO:0031965">
    <property type="term" value="C:nuclear membrane"/>
    <property type="evidence" value="ECO:0007669"/>
    <property type="project" value="UniProtKB-SubCell"/>
</dbReference>
<dbReference type="InterPro" id="IPR007252">
    <property type="entry name" value="Nup84/Nup107"/>
</dbReference>
<gene>
    <name evidence="8" type="ORF">A9F13_01g02750</name>
</gene>
<dbReference type="PANTHER" id="PTHR13003">
    <property type="entry name" value="NUP107-RELATED"/>
    <property type="match status" value="1"/>
</dbReference>
<dbReference type="Gene3D" id="1.20.190.50">
    <property type="match status" value="1"/>
</dbReference>
<dbReference type="GO" id="GO:0031080">
    <property type="term" value="C:nuclear pore outer ring"/>
    <property type="evidence" value="ECO:0007669"/>
    <property type="project" value="TreeGrafter"/>
</dbReference>
<keyword evidence="1 7" id="KW-0813">Transport</keyword>
<keyword evidence="4 7" id="KW-0811">Translocation</keyword>
<evidence type="ECO:0000256" key="2">
    <source>
        <dbReference type="ARBA" id="ARBA00022816"/>
    </source>
</evidence>
<evidence type="ECO:0000313" key="9">
    <source>
        <dbReference type="Proteomes" id="UP000195602"/>
    </source>
</evidence>
<dbReference type="GO" id="GO:0000973">
    <property type="term" value="P:post-transcriptional tethering of RNA polymerase II gene DNA at nuclear periphery"/>
    <property type="evidence" value="ECO:0007669"/>
    <property type="project" value="TreeGrafter"/>
</dbReference>
<comment type="function">
    <text evidence="7">Functions as a component of the nuclear pore complex (NPC).</text>
</comment>
<dbReference type="GO" id="GO:0017056">
    <property type="term" value="F:structural constituent of nuclear pore"/>
    <property type="evidence" value="ECO:0007669"/>
    <property type="project" value="UniProtKB-UniRule"/>
</dbReference>
<dbReference type="KEGG" id="clus:A9F13_01g02750"/>
<name>A0AA91T426_CLALS</name>
<protein>
    <recommendedName>
        <fullName evidence="7">Nuclear pore complex protein</fullName>
    </recommendedName>
</protein>
<evidence type="ECO:0000256" key="5">
    <source>
        <dbReference type="ARBA" id="ARBA00023132"/>
    </source>
</evidence>
<keyword evidence="3" id="KW-0653">Protein transport</keyword>
<sequence>MFIDVGSSRSLAMNDTTIVSNPLLVSETEQFSKILENYQLSGGSVDPFEVVQNFTSAAAQRALAVGQYLGDSAQEHSYSQDDFERWDMEAKLWHLVHILYSFRLSDLPQSAKPGEFCSASTLRDYYLDQHPQTKELLLIAQWLQYNSQDVSVESKKVQNSKWAHTKIAIENEALNQLTSKNQPIHYVDELDVDAPLRSHKHISPKDRESDDEYFGKIYRLLVSGDIQAAIDFASETGNYTMALILIGAAQDYIDPVMDNALVDAMDEDAIDEPSGIRHKFMWFQTVNKLAQEQNIGPKERLIYTFLCGGSLTENIKEAGSNWEECLLLYINQIFTHHVRLLFESILPESEEEHLSSVAFLTPQNNSINDVLNTLSKSQATEKESQNPLRVIMGSVMINQLNLFLANTVAANKREIFEDAQILRVLAHLAVINVMLNMNDNSKTTTKIITRYISTLSRYDLVPVYLAFIPDEKDLRECYSIFLSQITDSAERARQLEMCKKLGVMSSSEVESDASSVTEDMGGDYENKINNVLKRTVERVMIETEPFYKSPEPLTEVSLTVHPKDITMYTSVGWFYENKMYEDAISASITVVRRFLLTGRLASIMAFAEERSFKQLIKDYDFELQMKSISENNTSSRITDADKDELLQYIPLVECLNLMQQWRSFTGGWTTVPEKVWKSADVSKSIEKTLTSVRQFISNWFKQQIASCDDPERVEMFKQFRYTYVPYFVIELLQVLKEARFNDWHYIKSAFSIVNEVANDKNNDFLNCFIACGKLEEFVTLAGKLAAVASERGIKGIFS</sequence>
<reference evidence="8 9" key="1">
    <citation type="submission" date="2017-04" db="EMBL/GenBank/DDBJ databases">
        <title>Draft genome of the yeast Clavispora lusitaniae type strain CBS 6936.</title>
        <authorList>
            <person name="Durrens P."/>
            <person name="Klopp C."/>
            <person name="Biteau N."/>
            <person name="Fitton-Ouhabi V."/>
            <person name="Dementhon K."/>
            <person name="Accoceberry I."/>
            <person name="Sherman D.J."/>
            <person name="Noel T."/>
        </authorList>
    </citation>
    <scope>NUCLEOTIDE SEQUENCE [LARGE SCALE GENOMIC DNA]</scope>
    <source>
        <strain evidence="8 9">CBS 6936</strain>
    </source>
</reference>
<comment type="subcellular location">
    <subcellularLocation>
        <location evidence="7">Nucleus</location>
        <location evidence="7">Nuclear pore complex</location>
    </subcellularLocation>
    <subcellularLocation>
        <location evidence="7">Nucleus membrane</location>
    </subcellularLocation>
</comment>
<accession>A0AA91T426</accession>
<evidence type="ECO:0000256" key="6">
    <source>
        <dbReference type="ARBA" id="ARBA00023242"/>
    </source>
</evidence>
<dbReference type="GO" id="GO:0006606">
    <property type="term" value="P:protein import into nucleus"/>
    <property type="evidence" value="ECO:0007669"/>
    <property type="project" value="TreeGrafter"/>
</dbReference>
<proteinExistence type="inferred from homology"/>
<evidence type="ECO:0000256" key="7">
    <source>
        <dbReference type="RuleBase" id="RU365072"/>
    </source>
</evidence>
<comment type="subunit">
    <text evidence="7">Part of the nuclear pore complex (NPC).</text>
</comment>
<comment type="caution">
    <text evidence="8">The sequence shown here is derived from an EMBL/GenBank/DDBJ whole genome shotgun (WGS) entry which is preliminary data.</text>
</comment>
<organism evidence="8 9">
    <name type="scientific">Clavispora lusitaniae</name>
    <name type="common">Candida lusitaniae</name>
    <dbReference type="NCBI Taxonomy" id="36911"/>
    <lineage>
        <taxon>Eukaryota</taxon>
        <taxon>Fungi</taxon>
        <taxon>Dikarya</taxon>
        <taxon>Ascomycota</taxon>
        <taxon>Saccharomycotina</taxon>
        <taxon>Pichiomycetes</taxon>
        <taxon>Metschnikowiaceae</taxon>
        <taxon>Clavispora</taxon>
    </lineage>
</organism>
<dbReference type="PANTHER" id="PTHR13003:SF2">
    <property type="entry name" value="NUCLEAR PORE COMPLEX PROTEIN NUP107"/>
    <property type="match status" value="1"/>
</dbReference>